<dbReference type="InterPro" id="IPR002818">
    <property type="entry name" value="DJ-1/PfpI"/>
</dbReference>
<dbReference type="CDD" id="cd03135">
    <property type="entry name" value="GATase1_DJ-1"/>
    <property type="match status" value="1"/>
</dbReference>
<dbReference type="AlphaFoldDB" id="E8LL74"/>
<evidence type="ECO:0000313" key="2">
    <source>
        <dbReference type="EMBL" id="EFY06734.1"/>
    </source>
</evidence>
<feature type="domain" description="DJ-1/PfpI" evidence="1">
    <location>
        <begin position="4"/>
        <end position="167"/>
    </location>
</feature>
<dbReference type="InterPro" id="IPR006287">
    <property type="entry name" value="DJ-1"/>
</dbReference>
<sequence>MTCALIVYANGSEDMEVTAITDILNRGGIKVTKAALNDDGGLKVTLAHGTTVVCDKNLNDCADDYAVIAIPGGLVGAENCRDSTTLIAKLQEQKAKDGYIAAICAAPGFVLATHGLVGNARATGYPGCADNIENYVDKGVVVDKENKLITGQGPAFCMEFALAILEELKGKAAADEVRSGMLLTK</sequence>
<keyword evidence="3" id="KW-1185">Reference proteome</keyword>
<comment type="caution">
    <text evidence="2">The sequence shown here is derived from an EMBL/GenBank/DDBJ whole genome shotgun (WGS) entry which is preliminary data.</text>
</comment>
<dbReference type="eggNOG" id="COG0693">
    <property type="taxonomic scope" value="Bacteria"/>
</dbReference>
<evidence type="ECO:0000313" key="3">
    <source>
        <dbReference type="Proteomes" id="UP000018458"/>
    </source>
</evidence>
<dbReference type="GO" id="GO:0005737">
    <property type="term" value="C:cytoplasm"/>
    <property type="evidence" value="ECO:0007669"/>
    <property type="project" value="TreeGrafter"/>
</dbReference>
<dbReference type="InterPro" id="IPR050325">
    <property type="entry name" value="Prot/Nucl_acid_deglycase"/>
</dbReference>
<dbReference type="OrthoDB" id="9803764at2"/>
<accession>E8LL74</accession>
<dbReference type="PANTHER" id="PTHR48094:SF12">
    <property type="entry name" value="PARKINSON DISEASE PROTEIN 7 HOMOLOG"/>
    <property type="match status" value="1"/>
</dbReference>
<name>E8LL74_SUCHY</name>
<organism evidence="2 3">
    <name type="scientific">Succinatimonas hippei (strain DSM 22608 / JCM 16073 / KCTC 15190 / YIT 12066)</name>
    <dbReference type="NCBI Taxonomy" id="762983"/>
    <lineage>
        <taxon>Bacteria</taxon>
        <taxon>Pseudomonadati</taxon>
        <taxon>Pseudomonadota</taxon>
        <taxon>Gammaproteobacteria</taxon>
        <taxon>Aeromonadales</taxon>
        <taxon>Succinivibrionaceae</taxon>
        <taxon>Succinatimonas</taxon>
    </lineage>
</organism>
<reference evidence="2 3" key="1">
    <citation type="submission" date="2011-01" db="EMBL/GenBank/DDBJ databases">
        <authorList>
            <person name="Weinstock G."/>
            <person name="Sodergren E."/>
            <person name="Clifton S."/>
            <person name="Fulton L."/>
            <person name="Fulton B."/>
            <person name="Courtney L."/>
            <person name="Fronick C."/>
            <person name="Harrison M."/>
            <person name="Strong C."/>
            <person name="Farmer C."/>
            <person name="Delahaunty K."/>
            <person name="Markovic C."/>
            <person name="Hall O."/>
            <person name="Minx P."/>
            <person name="Tomlinson C."/>
            <person name="Mitreva M."/>
            <person name="Hou S."/>
            <person name="Chen J."/>
            <person name="Wollam A."/>
            <person name="Pepin K.H."/>
            <person name="Johnson M."/>
            <person name="Bhonagiri V."/>
            <person name="Zhang X."/>
            <person name="Suruliraj S."/>
            <person name="Warren W."/>
            <person name="Chinwalla A."/>
            <person name="Mardis E.R."/>
            <person name="Wilson R.K."/>
        </authorList>
    </citation>
    <scope>NUCLEOTIDE SEQUENCE [LARGE SCALE GENOMIC DNA]</scope>
    <source>
        <strain evidence="3">DSM 22608 / JCM 16073 / KCTC 15190 / YIT 12066</strain>
    </source>
</reference>
<dbReference type="Pfam" id="PF01965">
    <property type="entry name" value="DJ-1_PfpI"/>
    <property type="match status" value="1"/>
</dbReference>
<dbReference type="NCBIfam" id="TIGR01383">
    <property type="entry name" value="not_thiJ"/>
    <property type="match status" value="1"/>
</dbReference>
<dbReference type="PANTHER" id="PTHR48094">
    <property type="entry name" value="PROTEIN/NUCLEIC ACID DEGLYCASE DJ-1-RELATED"/>
    <property type="match status" value="1"/>
</dbReference>
<dbReference type="GO" id="GO:1903189">
    <property type="term" value="P:glyoxal metabolic process"/>
    <property type="evidence" value="ECO:0007669"/>
    <property type="project" value="TreeGrafter"/>
</dbReference>
<dbReference type="Gene3D" id="3.40.50.880">
    <property type="match status" value="1"/>
</dbReference>
<protein>
    <submittedName>
        <fullName evidence="2">DJ-1 family protein</fullName>
    </submittedName>
</protein>
<dbReference type="SUPFAM" id="SSF52317">
    <property type="entry name" value="Class I glutamine amidotransferase-like"/>
    <property type="match status" value="1"/>
</dbReference>
<dbReference type="RefSeq" id="WP_009143662.1">
    <property type="nucleotide sequence ID" value="NZ_GL831017.1"/>
</dbReference>
<dbReference type="InterPro" id="IPR029062">
    <property type="entry name" value="Class_I_gatase-like"/>
</dbReference>
<proteinExistence type="predicted"/>
<dbReference type="STRING" id="762983.HMPREF9444_01481"/>
<gene>
    <name evidence="2" type="ORF">HMPREF9444_01481</name>
</gene>
<dbReference type="HOGENOM" id="CLU_000445_44_2_6"/>
<dbReference type="Proteomes" id="UP000018458">
    <property type="component" value="Unassembled WGS sequence"/>
</dbReference>
<evidence type="ECO:0000259" key="1">
    <source>
        <dbReference type="Pfam" id="PF01965"/>
    </source>
</evidence>
<dbReference type="EMBL" id="AEVO01000084">
    <property type="protein sequence ID" value="EFY06734.1"/>
    <property type="molecule type" value="Genomic_DNA"/>
</dbReference>